<evidence type="ECO:0000256" key="7">
    <source>
        <dbReference type="ARBA" id="ARBA00022985"/>
    </source>
</evidence>
<name>A0ABM8HNM4_9BACT</name>
<keyword evidence="8 11" id="KW-1133">Transmembrane helix</keyword>
<comment type="subcellular location">
    <subcellularLocation>
        <location evidence="1">Cell membrane</location>
        <topology evidence="1">Multi-pass membrane protein</topology>
    </subcellularLocation>
</comment>
<evidence type="ECO:0000259" key="12">
    <source>
        <dbReference type="Pfam" id="PF00892"/>
    </source>
</evidence>
<evidence type="ECO:0000256" key="9">
    <source>
        <dbReference type="ARBA" id="ARBA00023098"/>
    </source>
</evidence>
<reference evidence="13 14" key="1">
    <citation type="journal article" date="2016" name="C (Basel)">
        <title>Selective Growth of and Electricity Production by Marine Exoelectrogenic Bacteria in Self-Aggregated Hydrogel of Microbially Reduced Graphene Oxide.</title>
        <authorList>
            <person name="Yoshida N."/>
            <person name="Goto Y."/>
            <person name="Miyata Y."/>
        </authorList>
    </citation>
    <scope>NUCLEOTIDE SEQUENCE [LARGE SCALE GENOMIC DNA]</scope>
    <source>
        <strain evidence="13 14">NIT-T3</strain>
    </source>
</reference>
<dbReference type="PANTHER" id="PTHR30561">
    <property type="entry name" value="SMR FAMILY PROTON-DEPENDENT DRUG EFFLUX TRANSPORTER SUGE"/>
    <property type="match status" value="1"/>
</dbReference>
<evidence type="ECO:0000313" key="14">
    <source>
        <dbReference type="Proteomes" id="UP001319827"/>
    </source>
</evidence>
<evidence type="ECO:0000256" key="3">
    <source>
        <dbReference type="ARBA" id="ARBA00022516"/>
    </source>
</evidence>
<accession>A0ABM8HNM4</accession>
<dbReference type="EMBL" id="AP024355">
    <property type="protein sequence ID" value="BCR03107.1"/>
    <property type="molecule type" value="Genomic_DNA"/>
</dbReference>
<keyword evidence="7" id="KW-0448">Lipopolysaccharide biosynthesis</keyword>
<keyword evidence="4" id="KW-0997">Cell inner membrane</keyword>
<evidence type="ECO:0000313" key="13">
    <source>
        <dbReference type="EMBL" id="BCR03107.1"/>
    </source>
</evidence>
<feature type="transmembrane region" description="Helical" evidence="11">
    <location>
        <begin position="62"/>
        <end position="79"/>
    </location>
</feature>
<feature type="transmembrane region" description="Helical" evidence="11">
    <location>
        <begin position="91"/>
        <end position="109"/>
    </location>
</feature>
<feature type="domain" description="EamA" evidence="12">
    <location>
        <begin position="157"/>
        <end position="287"/>
    </location>
</feature>
<dbReference type="InterPro" id="IPR000620">
    <property type="entry name" value="EamA_dom"/>
</dbReference>
<reference evidence="13 14" key="2">
    <citation type="journal article" date="2021" name="Int. J. Syst. Evol. Microbiol.">
        <title>Isolation and Polyphasic Characterization of Desulfuromonas versatilis sp. Nov., an Electrogenic Bacteria Capable of Versatile Metabolism Isolated from a Graphene Oxide-Reducing Enrichment Culture.</title>
        <authorList>
            <person name="Xie L."/>
            <person name="Yoshida N."/>
            <person name="Ishii S."/>
            <person name="Meng L."/>
        </authorList>
    </citation>
    <scope>NUCLEOTIDE SEQUENCE [LARGE SCALE GENOMIC DNA]</scope>
    <source>
        <strain evidence="13 14">NIT-T3</strain>
    </source>
</reference>
<feature type="transmembrane region" description="Helical" evidence="11">
    <location>
        <begin position="115"/>
        <end position="133"/>
    </location>
</feature>
<dbReference type="SUPFAM" id="SSF103481">
    <property type="entry name" value="Multidrug resistance efflux transporter EmrE"/>
    <property type="match status" value="2"/>
</dbReference>
<keyword evidence="14" id="KW-1185">Reference proteome</keyword>
<feature type="transmembrane region" description="Helical" evidence="11">
    <location>
        <begin position="154"/>
        <end position="171"/>
    </location>
</feature>
<gene>
    <name evidence="13" type="ORF">DESUT3_01760</name>
</gene>
<keyword evidence="9" id="KW-0443">Lipid metabolism</keyword>
<dbReference type="InterPro" id="IPR037185">
    <property type="entry name" value="EmrE-like"/>
</dbReference>
<evidence type="ECO:0000256" key="11">
    <source>
        <dbReference type="SAM" id="Phobius"/>
    </source>
</evidence>
<feature type="transmembrane region" description="Helical" evidence="11">
    <location>
        <begin position="177"/>
        <end position="198"/>
    </location>
</feature>
<dbReference type="Gene3D" id="1.10.3730.20">
    <property type="match status" value="2"/>
</dbReference>
<keyword evidence="5" id="KW-0441">Lipid A biosynthesis</keyword>
<keyword evidence="2" id="KW-1003">Cell membrane</keyword>
<feature type="transmembrane region" description="Helical" evidence="11">
    <location>
        <begin position="244"/>
        <end position="265"/>
    </location>
</feature>
<protein>
    <submittedName>
        <fullName evidence="13">Membrane protein</fullName>
    </submittedName>
</protein>
<evidence type="ECO:0000256" key="4">
    <source>
        <dbReference type="ARBA" id="ARBA00022519"/>
    </source>
</evidence>
<keyword evidence="6 11" id="KW-0812">Transmembrane</keyword>
<keyword evidence="3" id="KW-0444">Lipid biosynthesis</keyword>
<dbReference type="InterPro" id="IPR000390">
    <property type="entry name" value="Small_drug/metabolite_transptr"/>
</dbReference>
<keyword evidence="10 11" id="KW-0472">Membrane</keyword>
<feature type="transmembrane region" description="Helical" evidence="11">
    <location>
        <begin position="219"/>
        <end position="238"/>
    </location>
</feature>
<dbReference type="PANTHER" id="PTHR30561:SF9">
    <property type="entry name" value="4-AMINO-4-DEOXY-L-ARABINOSE-PHOSPHOUNDECAPRENOL FLIPPASE SUBUNIT ARNF-RELATED"/>
    <property type="match status" value="1"/>
</dbReference>
<evidence type="ECO:0000256" key="2">
    <source>
        <dbReference type="ARBA" id="ARBA00022475"/>
    </source>
</evidence>
<feature type="transmembrane region" description="Helical" evidence="11">
    <location>
        <begin position="30"/>
        <end position="50"/>
    </location>
</feature>
<sequence>MSTLAFSLILFSALMHALWNLLVKRSRDKTVFIWWMFVCSGGMLNLLLPFMPEPFPLPSGQVLLLGAGGAACFVFYHLFNGRAYRAGDLSLTYPLSQTAMVYVPVWGVLLLGEQLSPLGVGGILLILCGAYCVQLRRLSSSEILRPFRNLSDPSVQAALIAGFIYSVGAVIDKSGVTIYPAFHFTYLLVMFMLAFLTLNLLRPSYRGRVLEEFRHSRMLVAVSGPVMMGSFLTFRFGLKLAPMSYAVPVRQVSLLIGVLIGTLFLGESCGRIRFIAAMLILAGVCLVRLG</sequence>
<evidence type="ECO:0000256" key="5">
    <source>
        <dbReference type="ARBA" id="ARBA00022556"/>
    </source>
</evidence>
<evidence type="ECO:0000256" key="10">
    <source>
        <dbReference type="ARBA" id="ARBA00023136"/>
    </source>
</evidence>
<dbReference type="Pfam" id="PF00892">
    <property type="entry name" value="EamA"/>
    <property type="match status" value="2"/>
</dbReference>
<feature type="transmembrane region" description="Helical" evidence="11">
    <location>
        <begin position="6"/>
        <end position="23"/>
    </location>
</feature>
<proteinExistence type="predicted"/>
<dbReference type="Proteomes" id="UP001319827">
    <property type="component" value="Chromosome"/>
</dbReference>
<feature type="domain" description="EamA" evidence="12">
    <location>
        <begin position="6"/>
        <end position="133"/>
    </location>
</feature>
<evidence type="ECO:0000256" key="6">
    <source>
        <dbReference type="ARBA" id="ARBA00022692"/>
    </source>
</evidence>
<evidence type="ECO:0000256" key="8">
    <source>
        <dbReference type="ARBA" id="ARBA00022989"/>
    </source>
</evidence>
<dbReference type="RefSeq" id="WP_221250585.1">
    <property type="nucleotide sequence ID" value="NZ_AP024355.1"/>
</dbReference>
<organism evidence="13 14">
    <name type="scientific">Desulfuromonas versatilis</name>
    <dbReference type="NCBI Taxonomy" id="2802975"/>
    <lineage>
        <taxon>Bacteria</taxon>
        <taxon>Pseudomonadati</taxon>
        <taxon>Thermodesulfobacteriota</taxon>
        <taxon>Desulfuromonadia</taxon>
        <taxon>Desulfuromonadales</taxon>
        <taxon>Desulfuromonadaceae</taxon>
        <taxon>Desulfuromonas</taxon>
    </lineage>
</organism>
<evidence type="ECO:0000256" key="1">
    <source>
        <dbReference type="ARBA" id="ARBA00004651"/>
    </source>
</evidence>